<comment type="catalytic activity">
    <reaction evidence="12">
        <text>5,6-dihydrouridine(16) in tRNA + NADP(+) = uridine(16) in tRNA + NADPH + H(+)</text>
        <dbReference type="Rhea" id="RHEA:53376"/>
        <dbReference type="Rhea" id="RHEA-COMP:13543"/>
        <dbReference type="Rhea" id="RHEA-COMP:13544"/>
        <dbReference type="ChEBI" id="CHEBI:15378"/>
        <dbReference type="ChEBI" id="CHEBI:57783"/>
        <dbReference type="ChEBI" id="CHEBI:58349"/>
        <dbReference type="ChEBI" id="CHEBI:65315"/>
        <dbReference type="ChEBI" id="CHEBI:74443"/>
        <dbReference type="EC" id="1.3.1.88"/>
    </reaction>
    <physiologicalReaction direction="right-to-left" evidence="12">
        <dbReference type="Rhea" id="RHEA:53378"/>
    </physiologicalReaction>
</comment>
<comment type="catalytic activity">
    <reaction evidence="14">
        <text>5,6-dihydrouridine(16) in tRNA + NAD(+) = uridine(16) in tRNA + NADH + H(+)</text>
        <dbReference type="Rhea" id="RHEA:53380"/>
        <dbReference type="Rhea" id="RHEA-COMP:13543"/>
        <dbReference type="Rhea" id="RHEA-COMP:13544"/>
        <dbReference type="ChEBI" id="CHEBI:15378"/>
        <dbReference type="ChEBI" id="CHEBI:57540"/>
        <dbReference type="ChEBI" id="CHEBI:57945"/>
        <dbReference type="ChEBI" id="CHEBI:65315"/>
        <dbReference type="ChEBI" id="CHEBI:74443"/>
        <dbReference type="EC" id="1.3.1.88"/>
    </reaction>
    <physiologicalReaction direction="right-to-left" evidence="14">
        <dbReference type="Rhea" id="RHEA:53382"/>
    </physiologicalReaction>
</comment>
<reference evidence="19" key="1">
    <citation type="submission" date="2022-07" db="EMBL/GenBank/DDBJ databases">
        <title>Phylogenomic reconstructions and comparative analyses of Kickxellomycotina fungi.</title>
        <authorList>
            <person name="Reynolds N.K."/>
            <person name="Stajich J.E."/>
            <person name="Barry K."/>
            <person name="Grigoriev I.V."/>
            <person name="Crous P."/>
            <person name="Smith M.E."/>
        </authorList>
    </citation>
    <scope>NUCLEOTIDE SEQUENCE</scope>
    <source>
        <strain evidence="19">NBRC 100468</strain>
    </source>
</reference>
<keyword evidence="3" id="KW-0288">FMN</keyword>
<dbReference type="InterPro" id="IPR035587">
    <property type="entry name" value="DUS-like_FMN-bd"/>
</dbReference>
<dbReference type="PANTHER" id="PTHR11082">
    <property type="entry name" value="TRNA-DIHYDROURIDINE SYNTHASE"/>
    <property type="match status" value="1"/>
</dbReference>
<dbReference type="Gene3D" id="3.20.20.70">
    <property type="entry name" value="Aldolase class I"/>
    <property type="match status" value="1"/>
</dbReference>
<dbReference type="EC" id="1.3.1.88" evidence="10"/>
<evidence type="ECO:0000256" key="16">
    <source>
        <dbReference type="ARBA" id="ARBA00049467"/>
    </source>
</evidence>
<evidence type="ECO:0000256" key="1">
    <source>
        <dbReference type="ARBA" id="ARBA00001917"/>
    </source>
</evidence>
<evidence type="ECO:0000256" key="7">
    <source>
        <dbReference type="ARBA" id="ARBA00023002"/>
    </source>
</evidence>
<evidence type="ECO:0000256" key="10">
    <source>
        <dbReference type="ARBA" id="ARBA00038890"/>
    </source>
</evidence>
<dbReference type="GO" id="GO:0006397">
    <property type="term" value="P:mRNA processing"/>
    <property type="evidence" value="ECO:0007669"/>
    <property type="project" value="UniProtKB-KW"/>
</dbReference>
<evidence type="ECO:0000256" key="4">
    <source>
        <dbReference type="ARBA" id="ARBA00022664"/>
    </source>
</evidence>
<feature type="compositionally biased region" description="Polar residues" evidence="17">
    <location>
        <begin position="17"/>
        <end position="26"/>
    </location>
</feature>
<dbReference type="GO" id="GO:0050660">
    <property type="term" value="F:flavin adenine dinucleotide binding"/>
    <property type="evidence" value="ECO:0007669"/>
    <property type="project" value="InterPro"/>
</dbReference>
<gene>
    <name evidence="19" type="primary">DUS1</name>
    <name evidence="19" type="ORF">H4219_002153</name>
</gene>
<feature type="compositionally biased region" description="Basic and acidic residues" evidence="17">
    <location>
        <begin position="430"/>
        <end position="441"/>
    </location>
</feature>
<evidence type="ECO:0000256" key="15">
    <source>
        <dbReference type="ARBA" id="ARBA00049447"/>
    </source>
</evidence>
<keyword evidence="5" id="KW-0819">tRNA processing</keyword>
<feature type="region of interest" description="Disordered" evidence="17">
    <location>
        <begin position="416"/>
        <end position="462"/>
    </location>
</feature>
<dbReference type="PROSITE" id="PS01136">
    <property type="entry name" value="UPF0034"/>
    <property type="match status" value="1"/>
</dbReference>
<evidence type="ECO:0000313" key="19">
    <source>
        <dbReference type="EMBL" id="KAJ1919206.1"/>
    </source>
</evidence>
<evidence type="ECO:0000256" key="8">
    <source>
        <dbReference type="ARBA" id="ARBA00023027"/>
    </source>
</evidence>
<proteinExistence type="inferred from homology"/>
<comment type="similarity">
    <text evidence="9">Belongs to the Dus family. Dus1 subfamily.</text>
</comment>
<keyword evidence="8" id="KW-0520">NAD</keyword>
<comment type="catalytic activity">
    <reaction evidence="15">
        <text>a 5,6-dihydrouridine in mRNA + NADP(+) = a uridine in mRNA + NADPH + H(+)</text>
        <dbReference type="Rhea" id="RHEA:69855"/>
        <dbReference type="Rhea" id="RHEA-COMP:14658"/>
        <dbReference type="Rhea" id="RHEA-COMP:17789"/>
        <dbReference type="ChEBI" id="CHEBI:15378"/>
        <dbReference type="ChEBI" id="CHEBI:57783"/>
        <dbReference type="ChEBI" id="CHEBI:58349"/>
        <dbReference type="ChEBI" id="CHEBI:65315"/>
        <dbReference type="ChEBI" id="CHEBI:74443"/>
    </reaction>
    <physiologicalReaction direction="right-to-left" evidence="15">
        <dbReference type="Rhea" id="RHEA:69857"/>
    </physiologicalReaction>
</comment>
<dbReference type="EMBL" id="JANBPU010000031">
    <property type="protein sequence ID" value="KAJ1919206.1"/>
    <property type="molecule type" value="Genomic_DNA"/>
</dbReference>
<evidence type="ECO:0000256" key="9">
    <source>
        <dbReference type="ARBA" id="ARBA00038313"/>
    </source>
</evidence>
<evidence type="ECO:0000256" key="11">
    <source>
        <dbReference type="ARBA" id="ARBA00047287"/>
    </source>
</evidence>
<evidence type="ECO:0000256" key="5">
    <source>
        <dbReference type="ARBA" id="ARBA00022694"/>
    </source>
</evidence>
<feature type="compositionally biased region" description="Low complexity" evidence="17">
    <location>
        <begin position="1"/>
        <end position="10"/>
    </location>
</feature>
<protein>
    <recommendedName>
        <fullName evidence="10">tRNA-dihydrouridine(16/17) synthase [NAD(P)(+)]</fullName>
        <ecNumber evidence="10">1.3.1.88</ecNumber>
    </recommendedName>
</protein>
<evidence type="ECO:0000256" key="12">
    <source>
        <dbReference type="ARBA" id="ARBA00047652"/>
    </source>
</evidence>
<evidence type="ECO:0000256" key="3">
    <source>
        <dbReference type="ARBA" id="ARBA00022643"/>
    </source>
</evidence>
<evidence type="ECO:0000256" key="17">
    <source>
        <dbReference type="SAM" id="MobiDB-lite"/>
    </source>
</evidence>
<sequence length="560" mass="64011">MTTTIATTTAESVAESKPTQEPQTQAEDTETKLNNKPEGYDFFRNVLKSPKYVVAPMVDQSELAWRVLSRKYGADLCYTPMFHARMFGDQSNSGYYRDMWEDEVETGQDRPLIVQFCANDPDNLLRAARLVEDKADAVDLNLGCPQHIAKRGHYGSFLMEDWDLVYKMINNLHRNLKIPVTAKIRVYPDVEKSVEYAKMVESAGAQMITVHGRLREQKGHKTGLCDWNKIKAVKEAVKVPVIANGNILYFEDIQRCIDATGVDGVMSAETNLYNPALFSGLNPPVWQMADEYLDICRKIPTKPVYIRGHLFKLFRQALPNHIDIRQRLAEAKSLEDMSELSGILKERLQKQQAEDKEYDPSKIYIDEFGYRIYPSYLCQPAIRREFDKYNSQGEKPLGREVYEENIVRVDYSKFSKSKENNGDSVTDKSQNPDEPKGEKRASSPSIKQNDGKPKKNKVKESKQERIKKISSCLLCSNVLSPKCTRHLCKNCCRGLTKSLESETPSIPELPENALKQRLEFEWTAATMPFCETHAPKVFKKSNKTTEIDDKARQETIKQES</sequence>
<keyword evidence="2" id="KW-0285">Flavoprotein</keyword>
<dbReference type="AlphaFoldDB" id="A0A9W8DPI3"/>
<keyword evidence="6" id="KW-0521">NADP</keyword>
<comment type="catalytic activity">
    <reaction evidence="13">
        <text>a 5,6-dihydrouridine in mRNA + NAD(+) = a uridine in mRNA + NADH + H(+)</text>
        <dbReference type="Rhea" id="RHEA:69851"/>
        <dbReference type="Rhea" id="RHEA-COMP:14658"/>
        <dbReference type="Rhea" id="RHEA-COMP:17789"/>
        <dbReference type="ChEBI" id="CHEBI:15378"/>
        <dbReference type="ChEBI" id="CHEBI:57540"/>
        <dbReference type="ChEBI" id="CHEBI:57945"/>
        <dbReference type="ChEBI" id="CHEBI:65315"/>
        <dbReference type="ChEBI" id="CHEBI:74443"/>
    </reaction>
    <physiologicalReaction direction="right-to-left" evidence="13">
        <dbReference type="Rhea" id="RHEA:69853"/>
    </physiologicalReaction>
</comment>
<comment type="catalytic activity">
    <reaction evidence="11">
        <text>5,6-dihydrouridine(17) in tRNA + NAD(+) = uridine(17) in tRNA + NADH + H(+)</text>
        <dbReference type="Rhea" id="RHEA:53372"/>
        <dbReference type="Rhea" id="RHEA-COMP:13541"/>
        <dbReference type="Rhea" id="RHEA-COMP:13542"/>
        <dbReference type="ChEBI" id="CHEBI:15378"/>
        <dbReference type="ChEBI" id="CHEBI:57540"/>
        <dbReference type="ChEBI" id="CHEBI:57945"/>
        <dbReference type="ChEBI" id="CHEBI:65315"/>
        <dbReference type="ChEBI" id="CHEBI:74443"/>
        <dbReference type="EC" id="1.3.1.88"/>
    </reaction>
    <physiologicalReaction direction="right-to-left" evidence="11">
        <dbReference type="Rhea" id="RHEA:53374"/>
    </physiologicalReaction>
</comment>
<dbReference type="SUPFAM" id="SSF51395">
    <property type="entry name" value="FMN-linked oxidoreductases"/>
    <property type="match status" value="1"/>
</dbReference>
<dbReference type="CDD" id="cd02801">
    <property type="entry name" value="DUS_like_FMN"/>
    <property type="match status" value="1"/>
</dbReference>
<keyword evidence="7 19" id="KW-0560">Oxidoreductase</keyword>
<evidence type="ECO:0000313" key="20">
    <source>
        <dbReference type="Proteomes" id="UP001150538"/>
    </source>
</evidence>
<feature type="domain" description="DUS-like FMN-binding" evidence="18">
    <location>
        <begin position="54"/>
        <end position="340"/>
    </location>
</feature>
<evidence type="ECO:0000256" key="14">
    <source>
        <dbReference type="ARBA" id="ARBA00048934"/>
    </source>
</evidence>
<feature type="compositionally biased region" description="Basic and acidic residues" evidence="17">
    <location>
        <begin position="449"/>
        <end position="462"/>
    </location>
</feature>
<dbReference type="Proteomes" id="UP001150538">
    <property type="component" value="Unassembled WGS sequence"/>
</dbReference>
<comment type="cofactor">
    <cofactor evidence="1">
        <name>FMN</name>
        <dbReference type="ChEBI" id="CHEBI:58210"/>
    </cofactor>
</comment>
<organism evidence="19 20">
    <name type="scientific">Mycoemilia scoparia</name>
    <dbReference type="NCBI Taxonomy" id="417184"/>
    <lineage>
        <taxon>Eukaryota</taxon>
        <taxon>Fungi</taxon>
        <taxon>Fungi incertae sedis</taxon>
        <taxon>Zoopagomycota</taxon>
        <taxon>Kickxellomycotina</taxon>
        <taxon>Kickxellomycetes</taxon>
        <taxon>Kickxellales</taxon>
        <taxon>Kickxellaceae</taxon>
        <taxon>Mycoemilia</taxon>
    </lineage>
</organism>
<dbReference type="InterPro" id="IPR018517">
    <property type="entry name" value="tRNA_hU_synthase_CS"/>
</dbReference>
<dbReference type="OrthoDB" id="272303at2759"/>
<dbReference type="PANTHER" id="PTHR11082:SF5">
    <property type="entry name" value="TRNA-DIHYDROURIDINE(16_17) SYNTHASE [NAD(P)(+)]-LIKE"/>
    <property type="match status" value="1"/>
</dbReference>
<evidence type="ECO:0000256" key="6">
    <source>
        <dbReference type="ARBA" id="ARBA00022857"/>
    </source>
</evidence>
<feature type="region of interest" description="Disordered" evidence="17">
    <location>
        <begin position="1"/>
        <end position="35"/>
    </location>
</feature>
<keyword evidence="4" id="KW-0507">mRNA processing</keyword>
<accession>A0A9W8DPI3</accession>
<dbReference type="Pfam" id="PF01207">
    <property type="entry name" value="Dus"/>
    <property type="match status" value="1"/>
</dbReference>
<evidence type="ECO:0000259" key="18">
    <source>
        <dbReference type="Pfam" id="PF01207"/>
    </source>
</evidence>
<comment type="caution">
    <text evidence="19">The sequence shown here is derived from an EMBL/GenBank/DDBJ whole genome shotgun (WGS) entry which is preliminary data.</text>
</comment>
<evidence type="ECO:0000256" key="2">
    <source>
        <dbReference type="ARBA" id="ARBA00022630"/>
    </source>
</evidence>
<keyword evidence="20" id="KW-1185">Reference proteome</keyword>
<name>A0A9W8DPI3_9FUNG</name>
<evidence type="ECO:0000256" key="13">
    <source>
        <dbReference type="ARBA" id="ARBA00048342"/>
    </source>
</evidence>
<dbReference type="GO" id="GO:0017150">
    <property type="term" value="F:tRNA dihydrouridine synthase activity"/>
    <property type="evidence" value="ECO:0007669"/>
    <property type="project" value="InterPro"/>
</dbReference>
<dbReference type="InterPro" id="IPR013785">
    <property type="entry name" value="Aldolase_TIM"/>
</dbReference>
<comment type="catalytic activity">
    <reaction evidence="16">
        <text>5,6-dihydrouridine(17) in tRNA + NADP(+) = uridine(17) in tRNA + NADPH + H(+)</text>
        <dbReference type="Rhea" id="RHEA:53368"/>
        <dbReference type="Rhea" id="RHEA-COMP:13541"/>
        <dbReference type="Rhea" id="RHEA-COMP:13542"/>
        <dbReference type="ChEBI" id="CHEBI:15378"/>
        <dbReference type="ChEBI" id="CHEBI:57783"/>
        <dbReference type="ChEBI" id="CHEBI:58349"/>
        <dbReference type="ChEBI" id="CHEBI:65315"/>
        <dbReference type="ChEBI" id="CHEBI:74443"/>
        <dbReference type="EC" id="1.3.1.88"/>
    </reaction>
    <physiologicalReaction direction="right-to-left" evidence="16">
        <dbReference type="Rhea" id="RHEA:53370"/>
    </physiologicalReaction>
</comment>